<protein>
    <submittedName>
        <fullName evidence="1">Uncharacterized protein</fullName>
    </submittedName>
</protein>
<evidence type="ECO:0000313" key="2">
    <source>
        <dbReference type="Proteomes" id="UP000225735"/>
    </source>
</evidence>
<organism evidence="1 2">
    <name type="scientific">Mycobacterium phage Taptic</name>
    <dbReference type="NCBI Taxonomy" id="1920305"/>
    <lineage>
        <taxon>Viruses</taxon>
        <taxon>Duplodnaviria</taxon>
        <taxon>Heunggongvirae</taxon>
        <taxon>Uroviricota</taxon>
        <taxon>Caudoviricetes</taxon>
        <taxon>Northamptonvirus</taxon>
        <taxon>Northamptonvirus taptic</taxon>
    </lineage>
</organism>
<sequence>MVIVGSELPEGREDELIADVVASRRREKEMHRAARRLTGEAVRRALEGGVSRRKLAAALHVSVARVYQLRDRS</sequence>
<gene>
    <name evidence="1" type="ORF">SEA_TAPTIC_42</name>
</gene>
<dbReference type="Proteomes" id="UP000225735">
    <property type="component" value="Segment"/>
</dbReference>
<keyword evidence="2" id="KW-1185">Reference proteome</keyword>
<accession>A0A1J0MDS2</accession>
<dbReference type="EMBL" id="KY130461">
    <property type="protein sequence ID" value="APD19272.1"/>
    <property type="molecule type" value="Genomic_DNA"/>
</dbReference>
<name>A0A1J0MDS2_9CAUD</name>
<proteinExistence type="predicted"/>
<evidence type="ECO:0000313" key="1">
    <source>
        <dbReference type="EMBL" id="APD19272.1"/>
    </source>
</evidence>
<reference evidence="1 2" key="1">
    <citation type="submission" date="2016-11" db="EMBL/GenBank/DDBJ databases">
        <authorList>
            <person name="Seier E.R."/>
            <person name="Hipwell C.M."/>
            <person name="Kelliher A.B."/>
            <person name="Lando N.A."/>
            <person name="Tsaousis B.E."/>
            <person name="Esposito E.C."/>
            <person name="Heckman E.L."/>
            <person name="Mageeney C.M."/>
            <person name="Kenna M.A."/>
            <person name="Ware V.C."/>
            <person name="Garlena R.A."/>
            <person name="Russell D.A."/>
            <person name="Pope W.H."/>
            <person name="Jacobs-Sera D."/>
            <person name="Hendrix R.W."/>
            <person name="Hatfull G.F."/>
        </authorList>
    </citation>
    <scope>NUCLEOTIDE SEQUENCE [LARGE SCALE GENOMIC DNA]</scope>
</reference>